<keyword evidence="2" id="KW-0862">Zinc</keyword>
<proteinExistence type="inferred from homology"/>
<accession>A0A6A2YR38</accession>
<dbReference type="GO" id="GO:0008270">
    <property type="term" value="F:zinc ion binding"/>
    <property type="evidence" value="ECO:0007669"/>
    <property type="project" value="UniProtKB-KW"/>
</dbReference>
<gene>
    <name evidence="5" type="ORF">F3Y22_tig00111303pilonHSYRG00135</name>
</gene>
<comment type="similarity">
    <text evidence="1">Belongs to the histone deacetylase HD2 family.</text>
</comment>
<dbReference type="EMBL" id="VEPZ02001298">
    <property type="protein sequence ID" value="KAE8681868.1"/>
    <property type="molecule type" value="Genomic_DNA"/>
</dbReference>
<dbReference type="PROSITE" id="PS50157">
    <property type="entry name" value="ZINC_FINGER_C2H2_2"/>
    <property type="match status" value="1"/>
</dbReference>
<evidence type="ECO:0000256" key="2">
    <source>
        <dbReference type="PROSITE-ProRule" id="PRU00042"/>
    </source>
</evidence>
<feature type="compositionally biased region" description="Acidic residues" evidence="3">
    <location>
        <begin position="255"/>
        <end position="273"/>
    </location>
</feature>
<name>A0A6A2YR38_HIBSY</name>
<evidence type="ECO:0000313" key="6">
    <source>
        <dbReference type="Proteomes" id="UP000436088"/>
    </source>
</evidence>
<dbReference type="AlphaFoldDB" id="A0A6A2YR38"/>
<keyword evidence="6" id="KW-1185">Reference proteome</keyword>
<keyword evidence="2" id="KW-0863">Zinc-finger</keyword>
<comment type="caution">
    <text evidence="5">The sequence shown here is derived from an EMBL/GenBank/DDBJ whole genome shotgun (WGS) entry which is preliminary data.</text>
</comment>
<keyword evidence="2" id="KW-0479">Metal-binding</keyword>
<feature type="domain" description="C2H2-type" evidence="4">
    <location>
        <begin position="346"/>
        <end position="373"/>
    </location>
</feature>
<evidence type="ECO:0000313" key="5">
    <source>
        <dbReference type="EMBL" id="KAE8681868.1"/>
    </source>
</evidence>
<dbReference type="InterPro" id="IPR013087">
    <property type="entry name" value="Znf_C2H2_type"/>
</dbReference>
<sequence length="373" mass="40345">MSCMAHEDGVVPSMVRRIDRLPPGSWSLPRWLVGMDPSDPMVGHHVRPALADETTVHLEVVRDESPRRLAESLEAVDRPGAEVKSGQIFEVELEDGGSRILHISQVALGEVTGDKKKEKGNEDVCIYLKFNNKKFVIGTLSQEKFPQMQLDLVLHGKFELSHTWKNGGIYFTGYYVDSTQGCDSESEDEFPEPTINPVTPHAIASDPPTTSKQVKIAEPNKEEDSSDDEDEDNTSTEDEVSSDDQEPGLLVNGENESDDDSEEESSDEDQETPEAEKAGPRKKMSAESAMKTPAPGKKAKLITPQKTDGKKVGGHTANPHPSKQAGKASATTGQAKESSSSGGSSFLCKSCGRSFGSENALLSHSKAKHGSAV</sequence>
<dbReference type="Pfam" id="PF17800">
    <property type="entry name" value="NPL"/>
    <property type="match status" value="1"/>
</dbReference>
<evidence type="ECO:0000256" key="1">
    <source>
        <dbReference type="ARBA" id="ARBA00006673"/>
    </source>
</evidence>
<dbReference type="Proteomes" id="UP000436088">
    <property type="component" value="Unassembled WGS sequence"/>
</dbReference>
<organism evidence="5 6">
    <name type="scientific">Hibiscus syriacus</name>
    <name type="common">Rose of Sharon</name>
    <dbReference type="NCBI Taxonomy" id="106335"/>
    <lineage>
        <taxon>Eukaryota</taxon>
        <taxon>Viridiplantae</taxon>
        <taxon>Streptophyta</taxon>
        <taxon>Embryophyta</taxon>
        <taxon>Tracheophyta</taxon>
        <taxon>Spermatophyta</taxon>
        <taxon>Magnoliopsida</taxon>
        <taxon>eudicotyledons</taxon>
        <taxon>Gunneridae</taxon>
        <taxon>Pentapetalae</taxon>
        <taxon>rosids</taxon>
        <taxon>malvids</taxon>
        <taxon>Malvales</taxon>
        <taxon>Malvaceae</taxon>
        <taxon>Malvoideae</taxon>
        <taxon>Hibiscus</taxon>
    </lineage>
</organism>
<protein>
    <submittedName>
        <fullName evidence="5">Ergosterol biosynthesis ERG4/ERG24 family isoform 1</fullName>
    </submittedName>
</protein>
<reference evidence="5" key="1">
    <citation type="submission" date="2019-09" db="EMBL/GenBank/DDBJ databases">
        <title>Draft genome information of white flower Hibiscus syriacus.</title>
        <authorList>
            <person name="Kim Y.-M."/>
        </authorList>
    </citation>
    <scope>NUCLEOTIDE SEQUENCE [LARGE SCALE GENOMIC DNA]</scope>
    <source>
        <strain evidence="5">YM2019G1</strain>
    </source>
</reference>
<dbReference type="InterPro" id="IPR041232">
    <property type="entry name" value="NPL"/>
</dbReference>
<feature type="compositionally biased region" description="Acidic residues" evidence="3">
    <location>
        <begin position="224"/>
        <end position="246"/>
    </location>
</feature>
<dbReference type="Gene3D" id="2.60.120.340">
    <property type="entry name" value="Nucleoplasmin core domain"/>
    <property type="match status" value="1"/>
</dbReference>
<evidence type="ECO:0000259" key="4">
    <source>
        <dbReference type="PROSITE" id="PS50157"/>
    </source>
</evidence>
<dbReference type="PROSITE" id="PS00028">
    <property type="entry name" value="ZINC_FINGER_C2H2_1"/>
    <property type="match status" value="1"/>
</dbReference>
<evidence type="ECO:0000256" key="3">
    <source>
        <dbReference type="SAM" id="MobiDB-lite"/>
    </source>
</evidence>
<feature type="region of interest" description="Disordered" evidence="3">
    <location>
        <begin position="180"/>
        <end position="349"/>
    </location>
</feature>